<protein>
    <recommendedName>
        <fullName evidence="3">DUF1203 domain-containing protein</fullName>
    </recommendedName>
</protein>
<dbReference type="PATRIC" id="fig|1280948.3.peg.1254"/>
<gene>
    <name evidence="1" type="ORF">HY36_15105</name>
</gene>
<dbReference type="RefSeq" id="WP_035549916.1">
    <property type="nucleotide sequence ID" value="NZ_AWFH01000007.1"/>
</dbReference>
<dbReference type="AlphaFoldDB" id="A0A059E548"/>
<dbReference type="InterPro" id="IPR009593">
    <property type="entry name" value="DUF1203"/>
</dbReference>
<comment type="caution">
    <text evidence="1">The sequence shown here is derived from an EMBL/GenBank/DDBJ whole genome shotgun (WGS) entry which is preliminary data.</text>
</comment>
<evidence type="ECO:0008006" key="3">
    <source>
        <dbReference type="Google" id="ProtNLM"/>
    </source>
</evidence>
<organism evidence="1 2">
    <name type="scientific">Hyphomonas atlantica</name>
    <dbReference type="NCBI Taxonomy" id="1280948"/>
    <lineage>
        <taxon>Bacteria</taxon>
        <taxon>Pseudomonadati</taxon>
        <taxon>Pseudomonadota</taxon>
        <taxon>Alphaproteobacteria</taxon>
        <taxon>Hyphomonadales</taxon>
        <taxon>Hyphomonadaceae</taxon>
        <taxon>Hyphomonas</taxon>
    </lineage>
</organism>
<keyword evidence="2" id="KW-1185">Reference proteome</keyword>
<dbReference type="STRING" id="1280948.HY36_15105"/>
<evidence type="ECO:0000313" key="1">
    <source>
        <dbReference type="EMBL" id="KCZ63059.1"/>
    </source>
</evidence>
<evidence type="ECO:0000313" key="2">
    <source>
        <dbReference type="Proteomes" id="UP000024547"/>
    </source>
</evidence>
<proteinExistence type="predicted"/>
<sequence length="156" mass="16924">MTFQIRALPAGQFAHLTQLSDAELAAQNIHKRVVDANPGYPCRVSLQDADIGETVFLLHHCHHGEATPYRASHAIFVRAGATQAQPELGEVPESLTLRLISIRAFNEAHDMVAADVAEGVDLATAIPDMLSKEGVAYLHLHNARPGCYAARVDPVR</sequence>
<accession>A0A059E548</accession>
<name>A0A059E548_9PROT</name>
<dbReference type="eggNOG" id="ENOG5032SY9">
    <property type="taxonomic scope" value="Bacteria"/>
</dbReference>
<reference evidence="1 2" key="1">
    <citation type="journal article" date="2014" name="Antonie Van Leeuwenhoek">
        <title>Hyphomonas beringensis sp. nov. and Hyphomonas chukchiensis sp. nov., isolated from surface seawater of the Bering Sea and Chukchi Sea.</title>
        <authorList>
            <person name="Li C."/>
            <person name="Lai Q."/>
            <person name="Li G."/>
            <person name="Dong C."/>
            <person name="Wang J."/>
            <person name="Liao Y."/>
            <person name="Shao Z."/>
        </authorList>
    </citation>
    <scope>NUCLEOTIDE SEQUENCE [LARGE SCALE GENOMIC DNA]</scope>
    <source>
        <strain evidence="1 2">22II1-22F38</strain>
    </source>
</reference>
<dbReference type="EMBL" id="AWFH01000007">
    <property type="protein sequence ID" value="KCZ63059.1"/>
    <property type="molecule type" value="Genomic_DNA"/>
</dbReference>
<dbReference type="PIRSF" id="PIRSF034110">
    <property type="entry name" value="DUF1203"/>
    <property type="match status" value="1"/>
</dbReference>
<dbReference type="Pfam" id="PF06718">
    <property type="entry name" value="DUF1203"/>
    <property type="match status" value="1"/>
</dbReference>
<dbReference type="OrthoDB" id="5953307at2"/>
<dbReference type="Proteomes" id="UP000024547">
    <property type="component" value="Unassembled WGS sequence"/>
</dbReference>